<dbReference type="GO" id="GO:0008234">
    <property type="term" value="F:cysteine-type peptidase activity"/>
    <property type="evidence" value="ECO:0007669"/>
    <property type="project" value="InterPro"/>
</dbReference>
<accession>A0A024ULI4</accession>
<dbReference type="GeneID" id="20080171"/>
<dbReference type="Pfam" id="PF00112">
    <property type="entry name" value="Peptidase_C1"/>
    <property type="match status" value="1"/>
</dbReference>
<gene>
    <name evidence="2" type="ORF">H310_03121</name>
</gene>
<evidence type="ECO:0000313" key="2">
    <source>
        <dbReference type="EMBL" id="ETW07035.1"/>
    </source>
</evidence>
<dbReference type="InterPro" id="IPR038765">
    <property type="entry name" value="Papain-like_cys_pep_sf"/>
</dbReference>
<protein>
    <recommendedName>
        <fullName evidence="1">Peptidase C1A papain C-terminal domain-containing protein</fullName>
    </recommendedName>
</protein>
<name>A0A024ULI4_9STRA</name>
<dbReference type="InterPro" id="IPR000668">
    <property type="entry name" value="Peptidase_C1A_C"/>
</dbReference>
<dbReference type="RefSeq" id="XP_008865110.1">
    <property type="nucleotide sequence ID" value="XM_008866888.1"/>
</dbReference>
<dbReference type="GO" id="GO:0006508">
    <property type="term" value="P:proteolysis"/>
    <property type="evidence" value="ECO:0007669"/>
    <property type="project" value="InterPro"/>
</dbReference>
<dbReference type="VEuPathDB" id="FungiDB:H310_03121"/>
<organism evidence="2">
    <name type="scientific">Aphanomyces invadans</name>
    <dbReference type="NCBI Taxonomy" id="157072"/>
    <lineage>
        <taxon>Eukaryota</taxon>
        <taxon>Sar</taxon>
        <taxon>Stramenopiles</taxon>
        <taxon>Oomycota</taxon>
        <taxon>Saprolegniomycetes</taxon>
        <taxon>Saprolegniales</taxon>
        <taxon>Verrucalvaceae</taxon>
        <taxon>Aphanomyces</taxon>
    </lineage>
</organism>
<dbReference type="EMBL" id="KI913955">
    <property type="protein sequence ID" value="ETW07035.1"/>
    <property type="molecule type" value="Genomic_DNA"/>
</dbReference>
<dbReference type="Gene3D" id="3.90.70.10">
    <property type="entry name" value="Cysteine proteinases"/>
    <property type="match status" value="1"/>
</dbReference>
<feature type="domain" description="Peptidase C1A papain C-terminal" evidence="1">
    <location>
        <begin position="189"/>
        <end position="240"/>
    </location>
</feature>
<proteinExistence type="predicted"/>
<reference evidence="2" key="1">
    <citation type="submission" date="2013-12" db="EMBL/GenBank/DDBJ databases">
        <title>The Genome Sequence of Aphanomyces invadans NJM9701.</title>
        <authorList>
            <consortium name="The Broad Institute Genomics Platform"/>
            <person name="Russ C."/>
            <person name="Tyler B."/>
            <person name="van West P."/>
            <person name="Dieguez-Uribeondo J."/>
            <person name="Young S.K."/>
            <person name="Zeng Q."/>
            <person name="Gargeya S."/>
            <person name="Fitzgerald M."/>
            <person name="Abouelleil A."/>
            <person name="Alvarado L."/>
            <person name="Chapman S.B."/>
            <person name="Gainer-Dewar J."/>
            <person name="Goldberg J."/>
            <person name="Griggs A."/>
            <person name="Gujja S."/>
            <person name="Hansen M."/>
            <person name="Howarth C."/>
            <person name="Imamovic A."/>
            <person name="Ireland A."/>
            <person name="Larimer J."/>
            <person name="McCowan C."/>
            <person name="Murphy C."/>
            <person name="Pearson M."/>
            <person name="Poon T.W."/>
            <person name="Priest M."/>
            <person name="Roberts A."/>
            <person name="Saif S."/>
            <person name="Shea T."/>
            <person name="Sykes S."/>
            <person name="Wortman J."/>
            <person name="Nusbaum C."/>
            <person name="Birren B."/>
        </authorList>
    </citation>
    <scope>NUCLEOTIDE SEQUENCE [LARGE SCALE GENOMIC DNA]</scope>
    <source>
        <strain evidence="2">NJM9701</strain>
    </source>
</reference>
<dbReference type="AlphaFoldDB" id="A0A024ULI4"/>
<sequence>MSRRRRDRDTKLPASIHLQRLPVERGGHVLVARVARAGANGQAHLVLDAPVWPELPSVYGYADPKYNALPMATDGKLGLQPSFVMQLTRCSSDSSQSLPVVMPFVASNTPTTDENSQHDLDAHLHFRVSISRMVCRSPAFGQNEQARGYSRVMAKCSRSCPSHTSTLADERQRLLTIKVSAVALANLDATMDWKNQVTMLQVYAVHHEGRCESCWVFATVGVNESGHCIKTLASCFFSRSNMSRAAPRTAVDRLRWGLALCAIDVAACGLCLSSWDESG</sequence>
<dbReference type="SUPFAM" id="SSF54001">
    <property type="entry name" value="Cysteine proteinases"/>
    <property type="match status" value="1"/>
</dbReference>
<evidence type="ECO:0000259" key="1">
    <source>
        <dbReference type="Pfam" id="PF00112"/>
    </source>
</evidence>